<evidence type="ECO:0000313" key="15">
    <source>
        <dbReference type="EMBL" id="MBK1667918.1"/>
    </source>
</evidence>
<keyword evidence="14" id="KW-0573">Peptidoglycan synthesis</keyword>
<feature type="transmembrane region" description="Helical" evidence="14">
    <location>
        <begin position="219"/>
        <end position="240"/>
    </location>
</feature>
<keyword evidence="9 14" id="KW-0472">Membrane</keyword>
<keyword evidence="14" id="KW-0133">Cell shape</keyword>
<dbReference type="PANTHER" id="PTHR30622">
    <property type="entry name" value="UNDECAPRENYL-DIPHOSPHATASE"/>
    <property type="match status" value="1"/>
</dbReference>
<keyword evidence="5 14" id="KW-1003">Cell membrane</keyword>
<reference evidence="15 16" key="1">
    <citation type="journal article" date="2020" name="Microorganisms">
        <title>Osmotic Adaptation and Compatible Solute Biosynthesis of Phototrophic Bacteria as Revealed from Genome Analyses.</title>
        <authorList>
            <person name="Imhoff J.F."/>
            <person name="Rahn T."/>
            <person name="Kunzel S."/>
            <person name="Keller A."/>
            <person name="Neulinger S.C."/>
        </authorList>
    </citation>
    <scope>NUCLEOTIDE SEQUENCE [LARGE SCALE GENOMIC DNA]</scope>
    <source>
        <strain evidence="15 16">DSM 9895</strain>
    </source>
</reference>
<evidence type="ECO:0000256" key="13">
    <source>
        <dbReference type="ARBA" id="ARBA00047594"/>
    </source>
</evidence>
<keyword evidence="6 14" id="KW-0812">Transmembrane</keyword>
<evidence type="ECO:0000256" key="4">
    <source>
        <dbReference type="ARBA" id="ARBA00021581"/>
    </source>
</evidence>
<evidence type="ECO:0000256" key="7">
    <source>
        <dbReference type="ARBA" id="ARBA00022801"/>
    </source>
</evidence>
<dbReference type="HAMAP" id="MF_01006">
    <property type="entry name" value="Undec_diphosphatase"/>
    <property type="match status" value="1"/>
</dbReference>
<keyword evidence="8 14" id="KW-1133">Transmembrane helix</keyword>
<dbReference type="InterPro" id="IPR003824">
    <property type="entry name" value="UppP"/>
</dbReference>
<evidence type="ECO:0000256" key="8">
    <source>
        <dbReference type="ARBA" id="ARBA00022989"/>
    </source>
</evidence>
<feature type="transmembrane region" description="Helical" evidence="14">
    <location>
        <begin position="252"/>
        <end position="270"/>
    </location>
</feature>
<evidence type="ECO:0000256" key="11">
    <source>
        <dbReference type="ARBA" id="ARBA00032707"/>
    </source>
</evidence>
<comment type="subcellular location">
    <subcellularLocation>
        <location evidence="1 14">Cell membrane</location>
        <topology evidence="1 14">Multi-pass membrane protein</topology>
    </subcellularLocation>
</comment>
<dbReference type="EC" id="3.6.1.27" evidence="3 14"/>
<dbReference type="PANTHER" id="PTHR30622:SF4">
    <property type="entry name" value="UNDECAPRENYL-DIPHOSPHATASE"/>
    <property type="match status" value="1"/>
</dbReference>
<comment type="catalytic activity">
    <reaction evidence="13 14">
        <text>di-trans,octa-cis-undecaprenyl diphosphate + H2O = di-trans,octa-cis-undecaprenyl phosphate + phosphate + H(+)</text>
        <dbReference type="Rhea" id="RHEA:28094"/>
        <dbReference type="ChEBI" id="CHEBI:15377"/>
        <dbReference type="ChEBI" id="CHEBI:15378"/>
        <dbReference type="ChEBI" id="CHEBI:43474"/>
        <dbReference type="ChEBI" id="CHEBI:58405"/>
        <dbReference type="ChEBI" id="CHEBI:60392"/>
        <dbReference type="EC" id="3.6.1.27"/>
    </reaction>
</comment>
<dbReference type="Proteomes" id="UP001296873">
    <property type="component" value="Unassembled WGS sequence"/>
</dbReference>
<dbReference type="NCBIfam" id="NF001393">
    <property type="entry name" value="PRK00281.2-4"/>
    <property type="match status" value="1"/>
</dbReference>
<name>A0ABS1DBT2_9PROT</name>
<gene>
    <name evidence="14" type="primary">uppP</name>
    <name evidence="15" type="ORF">CKO28_07700</name>
</gene>
<evidence type="ECO:0000256" key="2">
    <source>
        <dbReference type="ARBA" id="ARBA00010621"/>
    </source>
</evidence>
<keyword evidence="10 14" id="KW-0046">Antibiotic resistance</keyword>
<dbReference type="RefSeq" id="WP_200340085.1">
    <property type="nucleotide sequence ID" value="NZ_NRRL01000014.1"/>
</dbReference>
<proteinExistence type="inferred from homology"/>
<evidence type="ECO:0000256" key="10">
    <source>
        <dbReference type="ARBA" id="ARBA00023251"/>
    </source>
</evidence>
<feature type="transmembrane region" description="Helical" evidence="14">
    <location>
        <begin position="84"/>
        <end position="106"/>
    </location>
</feature>
<evidence type="ECO:0000256" key="9">
    <source>
        <dbReference type="ARBA" id="ARBA00023136"/>
    </source>
</evidence>
<feature type="transmembrane region" description="Helical" evidence="14">
    <location>
        <begin position="186"/>
        <end position="207"/>
    </location>
</feature>
<protein>
    <recommendedName>
        <fullName evidence="4 14">Undecaprenyl-diphosphatase</fullName>
        <ecNumber evidence="3 14">3.6.1.27</ecNumber>
    </recommendedName>
    <alternativeName>
        <fullName evidence="12 14">Bacitracin resistance protein</fullName>
    </alternativeName>
    <alternativeName>
        <fullName evidence="11 14">Undecaprenyl pyrophosphate phosphatase</fullName>
    </alternativeName>
</protein>
<evidence type="ECO:0000256" key="6">
    <source>
        <dbReference type="ARBA" id="ARBA00022692"/>
    </source>
</evidence>
<evidence type="ECO:0000256" key="14">
    <source>
        <dbReference type="HAMAP-Rule" id="MF_01006"/>
    </source>
</evidence>
<organism evidence="15 16">
    <name type="scientific">Rhodovibrio sodomensis</name>
    <dbReference type="NCBI Taxonomy" id="1088"/>
    <lineage>
        <taxon>Bacteria</taxon>
        <taxon>Pseudomonadati</taxon>
        <taxon>Pseudomonadota</taxon>
        <taxon>Alphaproteobacteria</taxon>
        <taxon>Rhodospirillales</taxon>
        <taxon>Rhodovibrionaceae</taxon>
        <taxon>Rhodovibrio</taxon>
    </lineage>
</organism>
<sequence length="271" mass="29052">MPLLHLFVLSLVQGITEFLPISSSGHLVLTWRLLGSDVPDHDQLILDIAVHVGTLAAVCGYFWRDIRDMVRGVFAGLAGRPTAGTRLAMFVVLATLPVIAAGFLLKDMVDDLLRSAELIAWTTLVFGVLLYVADKAGAQLRRVSEMRWADALMIGLMQVLALMPGTSRSGITMTAGRLLGYDRREAARFSMLLAIPAIAGAGTLAGLDVYESGNLALGLDALIAAAMAFVAAWIAIALLMRWLAVASFTPFVVYRIVLGGLLLVLIYTGVL</sequence>
<comment type="similarity">
    <text evidence="2 14">Belongs to the UppP family.</text>
</comment>
<evidence type="ECO:0000256" key="1">
    <source>
        <dbReference type="ARBA" id="ARBA00004651"/>
    </source>
</evidence>
<feature type="transmembrane region" description="Helical" evidence="14">
    <location>
        <begin position="118"/>
        <end position="136"/>
    </location>
</feature>
<evidence type="ECO:0000256" key="3">
    <source>
        <dbReference type="ARBA" id="ARBA00012374"/>
    </source>
</evidence>
<evidence type="ECO:0000313" key="16">
    <source>
        <dbReference type="Proteomes" id="UP001296873"/>
    </source>
</evidence>
<dbReference type="Pfam" id="PF02673">
    <property type="entry name" value="BacA"/>
    <property type="match status" value="1"/>
</dbReference>
<evidence type="ECO:0000256" key="12">
    <source>
        <dbReference type="ARBA" id="ARBA00032932"/>
    </source>
</evidence>
<accession>A0ABS1DBT2</accession>
<comment type="function">
    <text evidence="14">Catalyzes the dephosphorylation of undecaprenyl diphosphate (UPP). Confers resistance to bacitracin.</text>
</comment>
<comment type="miscellaneous">
    <text evidence="14">Bacitracin is thought to be involved in the inhibition of peptidoglycan synthesis by sequestering undecaprenyl diphosphate, thereby reducing the pool of lipid carrier available.</text>
</comment>
<dbReference type="EMBL" id="NRRL01000014">
    <property type="protein sequence ID" value="MBK1667918.1"/>
    <property type="molecule type" value="Genomic_DNA"/>
</dbReference>
<evidence type="ECO:0000256" key="5">
    <source>
        <dbReference type="ARBA" id="ARBA00022475"/>
    </source>
</evidence>
<keyword evidence="16" id="KW-1185">Reference proteome</keyword>
<feature type="transmembrane region" description="Helical" evidence="14">
    <location>
        <begin position="44"/>
        <end position="63"/>
    </location>
</feature>
<keyword evidence="14" id="KW-0961">Cell wall biogenesis/degradation</keyword>
<comment type="caution">
    <text evidence="15">The sequence shown here is derived from an EMBL/GenBank/DDBJ whole genome shotgun (WGS) entry which is preliminary data.</text>
</comment>
<keyword evidence="7 14" id="KW-0378">Hydrolase</keyword>